<dbReference type="SMART" id="SM00338">
    <property type="entry name" value="BRLZ"/>
    <property type="match status" value="1"/>
</dbReference>
<reference evidence="4 5" key="1">
    <citation type="submission" date="2017-12" db="EMBL/GenBank/DDBJ databases">
        <title>Sequencing, de novo assembly and annotation of complete genome of a new Thraustochytrid species, strain FCC1311.</title>
        <authorList>
            <person name="Sedici K."/>
            <person name="Godart F."/>
            <person name="Aiese Cigliano R."/>
            <person name="Sanseverino W."/>
            <person name="Barakat M."/>
            <person name="Ortet P."/>
            <person name="Marechal E."/>
            <person name="Cagnac O."/>
            <person name="Amato A."/>
        </authorList>
    </citation>
    <scope>NUCLEOTIDE SEQUENCE [LARGE SCALE GENOMIC DNA]</scope>
</reference>
<dbReference type="Proteomes" id="UP000241890">
    <property type="component" value="Unassembled WGS sequence"/>
</dbReference>
<feature type="region of interest" description="Disordered" evidence="2">
    <location>
        <begin position="173"/>
        <end position="226"/>
    </location>
</feature>
<feature type="region of interest" description="Disordered" evidence="2">
    <location>
        <begin position="65"/>
        <end position="91"/>
    </location>
</feature>
<dbReference type="InterPro" id="IPR004827">
    <property type="entry name" value="bZIP"/>
</dbReference>
<accession>A0A2R5GPZ3</accession>
<feature type="region of interest" description="Disordered" evidence="2">
    <location>
        <begin position="334"/>
        <end position="357"/>
    </location>
</feature>
<feature type="coiled-coil region" evidence="1">
    <location>
        <begin position="111"/>
        <end position="138"/>
    </location>
</feature>
<dbReference type="InParanoid" id="A0A2R5GPZ3"/>
<dbReference type="AlphaFoldDB" id="A0A2R5GPZ3"/>
<dbReference type="PROSITE" id="PS50217">
    <property type="entry name" value="BZIP"/>
    <property type="match status" value="1"/>
</dbReference>
<organism evidence="4 5">
    <name type="scientific">Hondaea fermentalgiana</name>
    <dbReference type="NCBI Taxonomy" id="2315210"/>
    <lineage>
        <taxon>Eukaryota</taxon>
        <taxon>Sar</taxon>
        <taxon>Stramenopiles</taxon>
        <taxon>Bigyra</taxon>
        <taxon>Labyrinthulomycetes</taxon>
        <taxon>Thraustochytrida</taxon>
        <taxon>Thraustochytriidae</taxon>
        <taxon>Hondaea</taxon>
    </lineage>
</organism>
<dbReference type="EMBL" id="BEYU01000109">
    <property type="protein sequence ID" value="GBG31848.1"/>
    <property type="molecule type" value="Genomic_DNA"/>
</dbReference>
<dbReference type="Gene3D" id="1.20.5.170">
    <property type="match status" value="1"/>
</dbReference>
<gene>
    <name evidence="4" type="ORF">FCC1311_080732</name>
</gene>
<evidence type="ECO:0000256" key="2">
    <source>
        <dbReference type="SAM" id="MobiDB-lite"/>
    </source>
</evidence>
<dbReference type="SUPFAM" id="SSF57959">
    <property type="entry name" value="Leucine zipper domain"/>
    <property type="match status" value="1"/>
</dbReference>
<keyword evidence="1" id="KW-0175">Coiled coil</keyword>
<comment type="caution">
    <text evidence="4">The sequence shown here is derived from an EMBL/GenBank/DDBJ whole genome shotgun (WGS) entry which is preliminary data.</text>
</comment>
<feature type="compositionally biased region" description="Basic residues" evidence="2">
    <location>
        <begin position="348"/>
        <end position="357"/>
    </location>
</feature>
<dbReference type="CDD" id="cd14686">
    <property type="entry name" value="bZIP"/>
    <property type="match status" value="1"/>
</dbReference>
<name>A0A2R5GPZ3_9STRA</name>
<evidence type="ECO:0000256" key="1">
    <source>
        <dbReference type="SAM" id="Coils"/>
    </source>
</evidence>
<keyword evidence="5" id="KW-1185">Reference proteome</keyword>
<feature type="domain" description="BZIP" evidence="3">
    <location>
        <begin position="93"/>
        <end position="144"/>
    </location>
</feature>
<proteinExistence type="predicted"/>
<sequence>MAGRPLRRESSDYFYRRDSESGWLDARALAGLGLGLPLQQQQQQLQQQMTTRAETDKIVADIDASPVPASRARSQGAGTAPTGGGATGAETADCSYNRRKLQNSQAARRFRAKRKEELKRMREEIATLKRENGEAQRLLTEVRKFCHAKDVGLRDFPALHDIDCLLAAWEEEDRNQSDNDASENGMGSGRGVECTGSATNGDAPGVGHASGNNNNSKTFVPPQSMKSSLVLSSSNVPVGASAPTNSPVLAASTGLTAPAHAPSPLQGPSGLAPGQSQALFDLFNLQAGGHDAAAYPMASSLLKQMAGPGSSSITRLESKIAELERRLMERIAELPEKFGGSNDAASNKRQRRAATSS</sequence>
<dbReference type="InterPro" id="IPR046347">
    <property type="entry name" value="bZIP_sf"/>
</dbReference>
<evidence type="ECO:0000313" key="4">
    <source>
        <dbReference type="EMBL" id="GBG31848.1"/>
    </source>
</evidence>
<dbReference type="PROSITE" id="PS00036">
    <property type="entry name" value="BZIP_BASIC"/>
    <property type="match status" value="1"/>
</dbReference>
<dbReference type="GO" id="GO:0003700">
    <property type="term" value="F:DNA-binding transcription factor activity"/>
    <property type="evidence" value="ECO:0007669"/>
    <property type="project" value="InterPro"/>
</dbReference>
<evidence type="ECO:0000313" key="5">
    <source>
        <dbReference type="Proteomes" id="UP000241890"/>
    </source>
</evidence>
<evidence type="ECO:0000259" key="3">
    <source>
        <dbReference type="PROSITE" id="PS50217"/>
    </source>
</evidence>
<protein>
    <recommendedName>
        <fullName evidence="3">BZIP domain-containing protein</fullName>
    </recommendedName>
</protein>